<dbReference type="HOGENOM" id="CLU_036176_2_1_5"/>
<feature type="chain" id="PRO_5003280133" evidence="6">
    <location>
        <begin position="37"/>
        <end position="350"/>
    </location>
</feature>
<evidence type="ECO:0000256" key="3">
    <source>
        <dbReference type="ARBA" id="ARBA00022448"/>
    </source>
</evidence>
<proteinExistence type="inferred from homology"/>
<dbReference type="InterPro" id="IPR038404">
    <property type="entry name" value="TRAP_DctP_sf"/>
</dbReference>
<evidence type="ECO:0000256" key="6">
    <source>
        <dbReference type="SAM" id="SignalP"/>
    </source>
</evidence>
<name>F2J3Y4_POLGS</name>
<dbReference type="Pfam" id="PF03480">
    <property type="entry name" value="DctP"/>
    <property type="match status" value="1"/>
</dbReference>
<gene>
    <name evidence="7" type="ordered locus">SL003B_0533</name>
</gene>
<keyword evidence="8" id="KW-1185">Reference proteome</keyword>
<dbReference type="KEGG" id="pgv:SL003B_0533"/>
<evidence type="ECO:0000256" key="5">
    <source>
        <dbReference type="ARBA" id="ARBA00022764"/>
    </source>
</evidence>
<evidence type="ECO:0000256" key="1">
    <source>
        <dbReference type="ARBA" id="ARBA00004418"/>
    </source>
</evidence>
<dbReference type="EMBL" id="CP002568">
    <property type="protein sequence ID" value="ADZ68966.1"/>
    <property type="molecule type" value="Genomic_DNA"/>
</dbReference>
<evidence type="ECO:0000256" key="2">
    <source>
        <dbReference type="ARBA" id="ARBA00009023"/>
    </source>
</evidence>
<dbReference type="InterPro" id="IPR018389">
    <property type="entry name" value="DctP_fam"/>
</dbReference>
<protein>
    <submittedName>
        <fullName evidence="7">Putative solute-binding periplasmic protein</fullName>
    </submittedName>
</protein>
<dbReference type="Gene3D" id="3.40.190.170">
    <property type="entry name" value="Bacterial extracellular solute-binding protein, family 7"/>
    <property type="match status" value="1"/>
</dbReference>
<dbReference type="Proteomes" id="UP000008130">
    <property type="component" value="Chromosome"/>
</dbReference>
<keyword evidence="5" id="KW-0574">Periplasm</keyword>
<dbReference type="NCBIfam" id="NF037995">
    <property type="entry name" value="TRAP_S1"/>
    <property type="match status" value="1"/>
</dbReference>
<dbReference type="PANTHER" id="PTHR33376:SF7">
    <property type="entry name" value="C4-DICARBOXYLATE-BINDING PROTEIN DCTB"/>
    <property type="match status" value="1"/>
</dbReference>
<dbReference type="GO" id="GO:0042597">
    <property type="term" value="C:periplasmic space"/>
    <property type="evidence" value="ECO:0007669"/>
    <property type="project" value="UniProtKB-SubCell"/>
</dbReference>
<evidence type="ECO:0000313" key="7">
    <source>
        <dbReference type="EMBL" id="ADZ68966.1"/>
    </source>
</evidence>
<reference evidence="7 8" key="1">
    <citation type="journal article" date="2011" name="J. Bacteriol.">
        <title>Complete genome sequence of Polymorphum gilvum SL003B-26A1T, a crude oil-degrading bacterium from oil-polluted saline soil.</title>
        <authorList>
            <person name="Li S.G."/>
            <person name="Tang Y.Q."/>
            <person name="Nie Y."/>
            <person name="Cai M."/>
            <person name="Wu X.L."/>
        </authorList>
    </citation>
    <scope>NUCLEOTIDE SEQUENCE [LARGE SCALE GENOMIC DNA]</scope>
    <source>
        <strain evidence="8">LMG 25793 / CGMCC 1.9160 / SL003B-26A1</strain>
    </source>
</reference>
<dbReference type="PROSITE" id="PS51257">
    <property type="entry name" value="PROKAR_LIPOPROTEIN"/>
    <property type="match status" value="1"/>
</dbReference>
<evidence type="ECO:0000313" key="8">
    <source>
        <dbReference type="Proteomes" id="UP000008130"/>
    </source>
</evidence>
<dbReference type="eggNOG" id="COG1638">
    <property type="taxonomic scope" value="Bacteria"/>
</dbReference>
<dbReference type="PANTHER" id="PTHR33376">
    <property type="match status" value="1"/>
</dbReference>
<keyword evidence="4 6" id="KW-0732">Signal</keyword>
<organism evidence="7 8">
    <name type="scientific">Polymorphum gilvum (strain LMG 25793 / CGMCC 1.9160 / SL003B-26A1)</name>
    <dbReference type="NCBI Taxonomy" id="991905"/>
    <lineage>
        <taxon>Bacteria</taxon>
        <taxon>Pseudomonadati</taxon>
        <taxon>Pseudomonadota</taxon>
        <taxon>Alphaproteobacteria</taxon>
        <taxon>Rhodobacterales</taxon>
        <taxon>Paracoccaceae</taxon>
        <taxon>Polymorphum</taxon>
    </lineage>
</organism>
<keyword evidence="3" id="KW-0813">Transport</keyword>
<evidence type="ECO:0000256" key="4">
    <source>
        <dbReference type="ARBA" id="ARBA00022729"/>
    </source>
</evidence>
<comment type="similarity">
    <text evidence="2">Belongs to the bacterial solute-binding protein 7 family.</text>
</comment>
<dbReference type="PATRIC" id="fig|991905.3.peg.546"/>
<sequence>MRPPGERRMQMEDCMNRSVVFALAASVAAWSACAHAQTTEWTLAYLSVKGTIYEEVALAIPERIETATGGRLKITANSSLVKGDRLLESVRDGLVAIALPLPGYYSGTQPMFTVPSLPGISESYDDLKALSASDYGARIRVLYHDTYNATQLMETAFCPQTLFSTKPITTVEEWSGKKLRVNNRGTGLVGAELGAISVSLSAGEVLPALERGVIDGVITDTCWAHGAGFGSVISHASDWRLGSVAPSPVLVNNEAWAALPEDVRALVAAEFGKIEADFEARWRQRTAEMPALWRAAGIAYAEISDAEMARVYADAVQAPVLAVWKADMERAGLDADAVLQVARAAVGATR</sequence>
<dbReference type="GO" id="GO:0055085">
    <property type="term" value="P:transmembrane transport"/>
    <property type="evidence" value="ECO:0007669"/>
    <property type="project" value="InterPro"/>
</dbReference>
<dbReference type="STRING" id="991905.SL003B_0533"/>
<dbReference type="CDD" id="cd13602">
    <property type="entry name" value="PBP2_TRAP_BpDctp6_7"/>
    <property type="match status" value="1"/>
</dbReference>
<accession>F2J3Y4</accession>
<comment type="subcellular location">
    <subcellularLocation>
        <location evidence="1">Periplasm</location>
    </subcellularLocation>
</comment>
<feature type="signal peptide" evidence="6">
    <location>
        <begin position="1"/>
        <end position="36"/>
    </location>
</feature>
<dbReference type="AlphaFoldDB" id="F2J3Y4"/>